<evidence type="ECO:0000256" key="1">
    <source>
        <dbReference type="SAM" id="SignalP"/>
    </source>
</evidence>
<feature type="signal peptide" evidence="1">
    <location>
        <begin position="1"/>
        <end position="17"/>
    </location>
</feature>
<sequence length="237" mass="27012">MFLNEIVIVMMFRRIINLVLVVAFRDWDHFSIKPVAMYVASRGMFSFKPPTVVVPCSVKEDVERLFQVNRKMDGLELKVNLIGMDVGEEISIMKDLKVRAFRTYHVIPSQKLKQEYAGLSGNEIGGLRLSGVEVTMTAEVPEIAFTGDTIFDFIVHSANVDVLRAKILTLESTFINEKVTIEDAKEFGHTHLREIVGYADKFQNRAILLIHFSARYKLEVGLYKIMISIIKSCSYAR</sequence>
<dbReference type="PANTHER" id="PTHR46504:SF2">
    <property type="entry name" value="TRNASE Z TRZ1"/>
    <property type="match status" value="1"/>
</dbReference>
<evidence type="ECO:0000313" key="2">
    <source>
        <dbReference type="EMBL" id="KAK4749628.1"/>
    </source>
</evidence>
<organism evidence="2 3">
    <name type="scientific">Trapa incisa</name>
    <dbReference type="NCBI Taxonomy" id="236973"/>
    <lineage>
        <taxon>Eukaryota</taxon>
        <taxon>Viridiplantae</taxon>
        <taxon>Streptophyta</taxon>
        <taxon>Embryophyta</taxon>
        <taxon>Tracheophyta</taxon>
        <taxon>Spermatophyta</taxon>
        <taxon>Magnoliopsida</taxon>
        <taxon>eudicotyledons</taxon>
        <taxon>Gunneridae</taxon>
        <taxon>Pentapetalae</taxon>
        <taxon>rosids</taxon>
        <taxon>malvids</taxon>
        <taxon>Myrtales</taxon>
        <taxon>Lythraceae</taxon>
        <taxon>Trapa</taxon>
    </lineage>
</organism>
<keyword evidence="3" id="KW-1185">Reference proteome</keyword>
<feature type="chain" id="PRO_5042960501" evidence="1">
    <location>
        <begin position="18"/>
        <end position="237"/>
    </location>
</feature>
<keyword evidence="1" id="KW-0732">Signal</keyword>
<evidence type="ECO:0000313" key="3">
    <source>
        <dbReference type="Proteomes" id="UP001345219"/>
    </source>
</evidence>
<comment type="caution">
    <text evidence="2">The sequence shown here is derived from an EMBL/GenBank/DDBJ whole genome shotgun (WGS) entry which is preliminary data.</text>
</comment>
<dbReference type="SUPFAM" id="SSF56281">
    <property type="entry name" value="Metallo-hydrolase/oxidoreductase"/>
    <property type="match status" value="1"/>
</dbReference>
<accession>A0AAN7GYR8</accession>
<gene>
    <name evidence="2" type="ORF">SAY87_027077</name>
</gene>
<reference evidence="2 3" key="1">
    <citation type="journal article" date="2023" name="Hortic Res">
        <title>Pangenome of water caltrop reveals structural variations and asymmetric subgenome divergence after allopolyploidization.</title>
        <authorList>
            <person name="Zhang X."/>
            <person name="Chen Y."/>
            <person name="Wang L."/>
            <person name="Yuan Y."/>
            <person name="Fang M."/>
            <person name="Shi L."/>
            <person name="Lu R."/>
            <person name="Comes H.P."/>
            <person name="Ma Y."/>
            <person name="Chen Y."/>
            <person name="Huang G."/>
            <person name="Zhou Y."/>
            <person name="Zheng Z."/>
            <person name="Qiu Y."/>
        </authorList>
    </citation>
    <scope>NUCLEOTIDE SEQUENCE [LARGE SCALE GENOMIC DNA]</scope>
    <source>
        <tissue evidence="2">Roots</tissue>
    </source>
</reference>
<proteinExistence type="predicted"/>
<dbReference type="PANTHER" id="PTHR46504">
    <property type="entry name" value="TRNASE Z TRZ1"/>
    <property type="match status" value="1"/>
</dbReference>
<dbReference type="EMBL" id="JAXIOK010000018">
    <property type="protein sequence ID" value="KAK4749628.1"/>
    <property type="molecule type" value="Genomic_DNA"/>
</dbReference>
<dbReference type="InterPro" id="IPR036866">
    <property type="entry name" value="RibonucZ/Hydroxyglut_hydro"/>
</dbReference>
<dbReference type="Gene3D" id="3.60.15.10">
    <property type="entry name" value="Ribonuclease Z/Hydroxyacylglutathione hydrolase-like"/>
    <property type="match status" value="1"/>
</dbReference>
<dbReference type="Proteomes" id="UP001345219">
    <property type="component" value="Chromosome 21"/>
</dbReference>
<dbReference type="AlphaFoldDB" id="A0AAN7GYR8"/>
<name>A0AAN7GYR8_9MYRT</name>
<protein>
    <submittedName>
        <fullName evidence="2">Uncharacterized protein</fullName>
    </submittedName>
</protein>